<evidence type="ECO:0008006" key="5">
    <source>
        <dbReference type="Google" id="ProtNLM"/>
    </source>
</evidence>
<dbReference type="PANTHER" id="PTHR34819">
    <property type="entry name" value="LARGE CYSTEINE-RICH PERIPLASMIC PROTEIN OMCB"/>
    <property type="match status" value="1"/>
</dbReference>
<keyword evidence="2" id="KW-1133">Transmembrane helix</keyword>
<protein>
    <recommendedName>
        <fullName evidence="5">DUF11 domain-containing protein</fullName>
    </recommendedName>
</protein>
<dbReference type="InterPro" id="IPR051172">
    <property type="entry name" value="Chlamydia_OmcB"/>
</dbReference>
<sequence>MSSLEELKKQLFRKKDTFQEREHEPTLSPVSMAGPRSWGSGEDPELERQIQKQRQRRLMRYALFATVGFAALALAGAAVFLLFLRERASVTKENIFLLIEGPSQITVGEEAVFDVRFANNNDIPLESVDIIFEYPEGARPVFGEPPRQGPFRERVSIGRLLPHEEHRESFRAYLFGNTGDALTARSTLEYRPQNSSARFGKDVSFAVEIARSPVGVAITMPHDATAGQEIEIVVDYVSTTESLLADVSLDMAYPSGFTFLSAEPAPSKDNNLWRLGNVPPGGEGHIRIRGAITGNAEESKVFTARIGLSDEETSAWSSYGQAVASLVMRDALLAITVDVAGSEKEGVSPGRQATFKIHWRNNLPVSARNVVLEATLSGAAIDYARVRSQNGSYDSANRRMVWTASQLPEFRFVEPGAAGSVEVSVPVLAQLPIQTLADKNFVVRLDAVFYTNTVPEGFVGVETAGKTSAFANVITQFGFASRGLYRDGVFANTGPLPPRAGKESTYTINWSVTSSGNDMENVSVRASLPANVQWKQKIEPAAEHVSYDPDTREVVWDTGFVIAGTGYTRPAREVSFQVGLVPGVSDVGRMPVLVSSAAVAGIDTFTGFRIEEKSAAVTTHLLDDSQVNTNEYEVAQ</sequence>
<keyword evidence="2" id="KW-0472">Membrane</keyword>
<reference evidence="3 4" key="1">
    <citation type="journal article" date="2016" name="Nat. Commun.">
        <title>Thousands of microbial genomes shed light on interconnected biogeochemical processes in an aquifer system.</title>
        <authorList>
            <person name="Anantharaman K."/>
            <person name="Brown C.T."/>
            <person name="Hug L.A."/>
            <person name="Sharon I."/>
            <person name="Castelle C.J."/>
            <person name="Probst A.J."/>
            <person name="Thomas B.C."/>
            <person name="Singh A."/>
            <person name="Wilkins M.J."/>
            <person name="Karaoz U."/>
            <person name="Brodie E.L."/>
            <person name="Williams K.H."/>
            <person name="Hubbard S.S."/>
            <person name="Banfield J.F."/>
        </authorList>
    </citation>
    <scope>NUCLEOTIDE SEQUENCE [LARGE SCALE GENOMIC DNA]</scope>
</reference>
<feature type="region of interest" description="Disordered" evidence="1">
    <location>
        <begin position="13"/>
        <end position="45"/>
    </location>
</feature>
<evidence type="ECO:0000313" key="4">
    <source>
        <dbReference type="Proteomes" id="UP000177480"/>
    </source>
</evidence>
<evidence type="ECO:0000256" key="1">
    <source>
        <dbReference type="SAM" id="MobiDB-lite"/>
    </source>
</evidence>
<dbReference type="EMBL" id="MHNK01000015">
    <property type="protein sequence ID" value="OGZ43427.1"/>
    <property type="molecule type" value="Genomic_DNA"/>
</dbReference>
<name>A0A1G2G000_9BACT</name>
<organism evidence="3 4">
    <name type="scientific">Candidatus Ryanbacteria bacterium RIFCSPHIGHO2_01_FULL_45_22</name>
    <dbReference type="NCBI Taxonomy" id="1802114"/>
    <lineage>
        <taxon>Bacteria</taxon>
        <taxon>Candidatus Ryaniibacteriota</taxon>
    </lineage>
</organism>
<proteinExistence type="predicted"/>
<feature type="compositionally biased region" description="Basic and acidic residues" evidence="1">
    <location>
        <begin position="13"/>
        <end position="25"/>
    </location>
</feature>
<dbReference type="AlphaFoldDB" id="A0A1G2G000"/>
<dbReference type="STRING" id="1802114.A2719_05500"/>
<dbReference type="Proteomes" id="UP000177480">
    <property type="component" value="Unassembled WGS sequence"/>
</dbReference>
<dbReference type="PANTHER" id="PTHR34819:SF3">
    <property type="entry name" value="CELL SURFACE PROTEIN"/>
    <property type="match status" value="1"/>
</dbReference>
<evidence type="ECO:0000256" key="2">
    <source>
        <dbReference type="SAM" id="Phobius"/>
    </source>
</evidence>
<comment type="caution">
    <text evidence="3">The sequence shown here is derived from an EMBL/GenBank/DDBJ whole genome shotgun (WGS) entry which is preliminary data.</text>
</comment>
<keyword evidence="2" id="KW-0812">Transmembrane</keyword>
<accession>A0A1G2G000</accession>
<gene>
    <name evidence="3" type="ORF">A2719_05500</name>
</gene>
<evidence type="ECO:0000313" key="3">
    <source>
        <dbReference type="EMBL" id="OGZ43427.1"/>
    </source>
</evidence>
<feature type="transmembrane region" description="Helical" evidence="2">
    <location>
        <begin position="61"/>
        <end position="84"/>
    </location>
</feature>